<dbReference type="Gene3D" id="3.60.21.10">
    <property type="match status" value="1"/>
</dbReference>
<dbReference type="PANTHER" id="PTHR42850">
    <property type="entry name" value="METALLOPHOSPHOESTERASE"/>
    <property type="match status" value="1"/>
</dbReference>
<accession>A0A5C6B940</accession>
<dbReference type="RefSeq" id="WP_146409982.1">
    <property type="nucleotide sequence ID" value="NZ_SJPU01000010.1"/>
</dbReference>
<dbReference type="InterPro" id="IPR050126">
    <property type="entry name" value="Ap4A_hydrolase"/>
</dbReference>
<reference evidence="2 3" key="1">
    <citation type="journal article" date="2020" name="Antonie Van Leeuwenhoek">
        <title>Rhodopirellula heiligendammensis sp. nov., Rhodopirellula pilleata sp. nov., and Rhodopirellula solitaria sp. nov. isolated from natural or artificial marine surfaces in Northern Germany and California, USA, and emended description of the genus Rhodopirellula.</title>
        <authorList>
            <person name="Kallscheuer N."/>
            <person name="Wiegand S."/>
            <person name="Jogler M."/>
            <person name="Boedeker C."/>
            <person name="Peeters S.H."/>
            <person name="Rast P."/>
            <person name="Heuer A."/>
            <person name="Jetten M.S.M."/>
            <person name="Rohde M."/>
            <person name="Jogler C."/>
        </authorList>
    </citation>
    <scope>NUCLEOTIDE SEQUENCE [LARGE SCALE GENOMIC DNA]</scope>
    <source>
        <strain evidence="2 3">Poly21</strain>
    </source>
</reference>
<protein>
    <submittedName>
        <fullName evidence="2">Serine/threonine-protein phosphatase 1</fullName>
        <ecNumber evidence="2">3.1.3.16</ecNumber>
    </submittedName>
</protein>
<dbReference type="Proteomes" id="UP000319908">
    <property type="component" value="Unassembled WGS sequence"/>
</dbReference>
<dbReference type="InterPro" id="IPR029052">
    <property type="entry name" value="Metallo-depent_PP-like"/>
</dbReference>
<name>A0A5C6B940_9BACT</name>
<evidence type="ECO:0000313" key="2">
    <source>
        <dbReference type="EMBL" id="TWU08593.1"/>
    </source>
</evidence>
<dbReference type="SUPFAM" id="SSF56300">
    <property type="entry name" value="Metallo-dependent phosphatases"/>
    <property type="match status" value="1"/>
</dbReference>
<dbReference type="EC" id="3.1.3.16" evidence="2"/>
<dbReference type="EMBL" id="SJPU01000010">
    <property type="protein sequence ID" value="TWU08593.1"/>
    <property type="molecule type" value="Genomic_DNA"/>
</dbReference>
<dbReference type="Pfam" id="PF00149">
    <property type="entry name" value="Metallophos"/>
    <property type="match status" value="1"/>
</dbReference>
<evidence type="ECO:0000259" key="1">
    <source>
        <dbReference type="Pfam" id="PF00149"/>
    </source>
</evidence>
<feature type="domain" description="Calcineurin-like phosphoesterase" evidence="1">
    <location>
        <begin position="5"/>
        <end position="135"/>
    </location>
</feature>
<dbReference type="GO" id="GO:0004722">
    <property type="term" value="F:protein serine/threonine phosphatase activity"/>
    <property type="evidence" value="ECO:0007669"/>
    <property type="project" value="UniProtKB-EC"/>
</dbReference>
<proteinExistence type="predicted"/>
<sequence>MGRYVIGDVHGCAKALRSLHMALKLGSNDEVVFLGDYVDRGPNSKDVIEQLINLSQCCRVIALRGNHEVMLQAVVTHGSDDSIWMRSGGKATVVSYGGSITKIPSAHLEFFHGLRRCHETEQEIFVHAMYDPQQSIAAQSDELTYWTHLPHPLPVAHTSGKRVYVGHTPQPRGEVLWRAHLVGVDTYCFGGGYLSAVDLETGVVTQSDRHGHIRRVPIERAWHALARWKGWLRGK</sequence>
<dbReference type="AlphaFoldDB" id="A0A5C6B940"/>
<dbReference type="InterPro" id="IPR004843">
    <property type="entry name" value="Calcineurin-like_PHP"/>
</dbReference>
<evidence type="ECO:0000313" key="3">
    <source>
        <dbReference type="Proteomes" id="UP000319908"/>
    </source>
</evidence>
<dbReference type="GO" id="GO:0005737">
    <property type="term" value="C:cytoplasm"/>
    <property type="evidence" value="ECO:0007669"/>
    <property type="project" value="TreeGrafter"/>
</dbReference>
<dbReference type="PANTHER" id="PTHR42850:SF4">
    <property type="entry name" value="ZINC-DEPENDENT ENDOPOLYPHOSPHATASE"/>
    <property type="match status" value="1"/>
</dbReference>
<keyword evidence="3" id="KW-1185">Reference proteome</keyword>
<gene>
    <name evidence="2" type="primary">pphA_3</name>
    <name evidence="2" type="ORF">Poly21_55620</name>
</gene>
<dbReference type="GO" id="GO:0110154">
    <property type="term" value="P:RNA decapping"/>
    <property type="evidence" value="ECO:0007669"/>
    <property type="project" value="TreeGrafter"/>
</dbReference>
<keyword evidence="2" id="KW-0378">Hydrolase</keyword>
<dbReference type="GO" id="GO:0008803">
    <property type="term" value="F:bis(5'-nucleosyl)-tetraphosphatase (symmetrical) activity"/>
    <property type="evidence" value="ECO:0007669"/>
    <property type="project" value="TreeGrafter"/>
</dbReference>
<organism evidence="2 3">
    <name type="scientific">Allorhodopirellula heiligendammensis</name>
    <dbReference type="NCBI Taxonomy" id="2714739"/>
    <lineage>
        <taxon>Bacteria</taxon>
        <taxon>Pseudomonadati</taxon>
        <taxon>Planctomycetota</taxon>
        <taxon>Planctomycetia</taxon>
        <taxon>Pirellulales</taxon>
        <taxon>Pirellulaceae</taxon>
        <taxon>Allorhodopirellula</taxon>
    </lineage>
</organism>
<dbReference type="CDD" id="cd00144">
    <property type="entry name" value="MPP_PPP_family"/>
    <property type="match status" value="1"/>
</dbReference>
<dbReference type="OrthoDB" id="384253at2"/>
<comment type="caution">
    <text evidence="2">The sequence shown here is derived from an EMBL/GenBank/DDBJ whole genome shotgun (WGS) entry which is preliminary data.</text>
</comment>